<dbReference type="EMBL" id="QKNV01000138">
    <property type="protein sequence ID" value="PZA20845.1"/>
    <property type="molecule type" value="Genomic_DNA"/>
</dbReference>
<dbReference type="InterPro" id="IPR006059">
    <property type="entry name" value="SBP"/>
</dbReference>
<proteinExistence type="predicted"/>
<dbReference type="Pfam" id="PF01547">
    <property type="entry name" value="SBP_bac_1"/>
    <property type="match status" value="1"/>
</dbReference>
<dbReference type="AlphaFoldDB" id="A0A323V7R6"/>
<name>A0A323V7R6_9ACTN</name>
<accession>A0A323V7R6</accession>
<evidence type="ECO:0000313" key="1">
    <source>
        <dbReference type="EMBL" id="PZA20845.1"/>
    </source>
</evidence>
<evidence type="ECO:0000313" key="2">
    <source>
        <dbReference type="Proteomes" id="UP000247602"/>
    </source>
</evidence>
<gene>
    <name evidence="1" type="ORF">DMO24_13340</name>
</gene>
<sequence length="428" mass="45446">MATTATTLVLAGSLVACGSSGPSGGGGGDGGTAQVWALQDTTLNPIEQASIDRFNETSDVGEVELQTFGNDPYKQRLRTAINSANAPDVFFNWGGGNLKEYVDAGKIEDLTPMLDENPELRDAFLPSVLAGAEIDGKQYGLPMRGVQPVLLFNNKEVLASAGITESPATWDQLLQDVEALKAKGITPIALAGSQSWTELMWAEYLLDRVGGPEVFQNIRDGKNGGWEQPEVLEAMTMLKQLIDAGAFGDDFASVGYDVGGASTILAEGQAGFHLMGSWEFTNQLGQSPDFVNAGNLGYGPFPAVEGGAGDPSNLVGNVSNFYSVTKDSDNKDAALEYVRTALTDEDYVTDLVEAGDVMPITGVRDQLAAGDNADYTTTIYDQVAEAANFQLSWDQDLQSDVATKMLTELQNFFLGEQTPEGFVSALAG</sequence>
<dbReference type="InterPro" id="IPR050490">
    <property type="entry name" value="Bact_solute-bd_prot1"/>
</dbReference>
<comment type="caution">
    <text evidence="1">The sequence shown here is derived from an EMBL/GenBank/DDBJ whole genome shotgun (WGS) entry which is preliminary data.</text>
</comment>
<organism evidence="1 2">
    <name type="scientific">Modestobacter versicolor</name>
    <dbReference type="NCBI Taxonomy" id="429133"/>
    <lineage>
        <taxon>Bacteria</taxon>
        <taxon>Bacillati</taxon>
        <taxon>Actinomycetota</taxon>
        <taxon>Actinomycetes</taxon>
        <taxon>Geodermatophilales</taxon>
        <taxon>Geodermatophilaceae</taxon>
        <taxon>Modestobacter</taxon>
    </lineage>
</organism>
<protein>
    <submittedName>
        <fullName evidence="1">Sugar-binding protein</fullName>
    </submittedName>
</protein>
<reference evidence="1 2" key="1">
    <citation type="submission" date="2018-06" db="EMBL/GenBank/DDBJ databases">
        <title>Draft genome sequence of Modestobacter versicolor CP153-2.</title>
        <authorList>
            <person name="Gundlapally S.R."/>
        </authorList>
    </citation>
    <scope>NUCLEOTIDE SEQUENCE [LARGE SCALE GENOMIC DNA]</scope>
    <source>
        <strain evidence="1 2">CP153-2</strain>
    </source>
</reference>
<dbReference type="Gene3D" id="3.40.190.10">
    <property type="entry name" value="Periplasmic binding protein-like II"/>
    <property type="match status" value="2"/>
</dbReference>
<keyword evidence="2" id="KW-1185">Reference proteome</keyword>
<dbReference type="PANTHER" id="PTHR43649">
    <property type="entry name" value="ARABINOSE-BINDING PROTEIN-RELATED"/>
    <property type="match status" value="1"/>
</dbReference>
<dbReference type="SUPFAM" id="SSF53850">
    <property type="entry name" value="Periplasmic binding protein-like II"/>
    <property type="match status" value="1"/>
</dbReference>
<dbReference type="Proteomes" id="UP000247602">
    <property type="component" value="Unassembled WGS sequence"/>
</dbReference>
<dbReference type="PANTHER" id="PTHR43649:SF14">
    <property type="entry name" value="BLR3389 PROTEIN"/>
    <property type="match status" value="1"/>
</dbReference>
<dbReference type="OrthoDB" id="8317736at2"/>